<dbReference type="EMBL" id="PNIE01000067">
    <property type="protein sequence ID" value="PMP62183.1"/>
    <property type="molecule type" value="Genomic_DNA"/>
</dbReference>
<keyword evidence="3" id="KW-0456">Lyase</keyword>
<dbReference type="Gene3D" id="3.40.50.880">
    <property type="match status" value="1"/>
</dbReference>
<evidence type="ECO:0000313" key="4">
    <source>
        <dbReference type="Proteomes" id="UP000235731"/>
    </source>
</evidence>
<dbReference type="PRINTS" id="PR00099">
    <property type="entry name" value="CPSGATASE"/>
</dbReference>
<accession>A0A2N7PJ21</accession>
<dbReference type="PANTHER" id="PTHR43418:SF4">
    <property type="entry name" value="MULTIFUNCTIONAL TRYPTOPHAN BIOSYNTHESIS PROTEIN"/>
    <property type="match status" value="1"/>
</dbReference>
<dbReference type="CDD" id="cd01743">
    <property type="entry name" value="GATase1_Anthranilate_Synthase"/>
    <property type="match status" value="1"/>
</dbReference>
<dbReference type="Proteomes" id="UP000235731">
    <property type="component" value="Unassembled WGS sequence"/>
</dbReference>
<dbReference type="AlphaFoldDB" id="A0A2N7PJ21"/>
<dbReference type="GO" id="GO:0004049">
    <property type="term" value="F:anthranilate synthase activity"/>
    <property type="evidence" value="ECO:0007669"/>
    <property type="project" value="UniProtKB-EC"/>
</dbReference>
<gene>
    <name evidence="3" type="ORF">C0197_04920</name>
</gene>
<evidence type="ECO:0000259" key="2">
    <source>
        <dbReference type="Pfam" id="PF00117"/>
    </source>
</evidence>
<name>A0A2N7PJ21_9BACT</name>
<dbReference type="Pfam" id="PF00117">
    <property type="entry name" value="GATase"/>
    <property type="match status" value="1"/>
</dbReference>
<dbReference type="PROSITE" id="PS51273">
    <property type="entry name" value="GATASE_TYPE_1"/>
    <property type="match status" value="1"/>
</dbReference>
<reference evidence="3 4" key="1">
    <citation type="submission" date="2018-01" db="EMBL/GenBank/DDBJ databases">
        <title>Metagenomic assembled genomes from two thermal pools in the Uzon Caldera, Kamchatka, Russia.</title>
        <authorList>
            <person name="Wilkins L."/>
            <person name="Ettinger C."/>
        </authorList>
    </citation>
    <scope>NUCLEOTIDE SEQUENCE [LARGE SCALE GENOMIC DNA]</scope>
    <source>
        <strain evidence="3">ZAV-15</strain>
    </source>
</reference>
<dbReference type="NCBIfam" id="TIGR00566">
    <property type="entry name" value="trpG_papA"/>
    <property type="match status" value="1"/>
</dbReference>
<feature type="domain" description="Glutamine amidotransferase" evidence="2">
    <location>
        <begin position="9"/>
        <end position="186"/>
    </location>
</feature>
<dbReference type="PANTHER" id="PTHR43418">
    <property type="entry name" value="MULTIFUNCTIONAL TRYPTOPHAN BIOSYNTHESIS PROTEIN-RELATED"/>
    <property type="match status" value="1"/>
</dbReference>
<dbReference type="PRINTS" id="PR00096">
    <property type="entry name" value="GATASE"/>
</dbReference>
<protein>
    <submittedName>
        <fullName evidence="3">Anthranilate/aminodeoxychorismate synthase component II</fullName>
        <ecNumber evidence="3">4.1.3.27</ecNumber>
    </submittedName>
</protein>
<comment type="caution">
    <text evidence="3">The sequence shown here is derived from an EMBL/GenBank/DDBJ whole genome shotgun (WGS) entry which is preliminary data.</text>
</comment>
<dbReference type="PRINTS" id="PR00097">
    <property type="entry name" value="ANTSNTHASEII"/>
</dbReference>
<dbReference type="InterPro" id="IPR006221">
    <property type="entry name" value="TrpG/PapA_dom"/>
</dbReference>
<evidence type="ECO:0000256" key="1">
    <source>
        <dbReference type="ARBA" id="ARBA00022962"/>
    </source>
</evidence>
<dbReference type="FunFam" id="3.40.50.880:FF:000003">
    <property type="entry name" value="Anthranilate synthase component II"/>
    <property type="match status" value="1"/>
</dbReference>
<sequence>MKKPLKKVLVIDNYDSFTYNLVQLVGIMVERLWQGEILVFRNDEITLKEVKNLTPTHIIISPGPCTPKESGLSVEIIRAFSGKIPILGVCLGHQCIAYAFGGKIIRAKRLMHGKASQIYHDGRGVFLGLPNPFSAMRYHSLAVDPETLPSDFEITARSEDGEIMGLRHKIYPLEGVQFHPESIGTSLSTWTKLKKPPIEWDFNSDEIPEGVRLLKNFLSY</sequence>
<dbReference type="GO" id="GO:0005829">
    <property type="term" value="C:cytosol"/>
    <property type="evidence" value="ECO:0007669"/>
    <property type="project" value="TreeGrafter"/>
</dbReference>
<dbReference type="InterPro" id="IPR029062">
    <property type="entry name" value="Class_I_gatase-like"/>
</dbReference>
<organism evidence="3 4">
    <name type="scientific">Caldimicrobium thiodismutans</name>
    <dbReference type="NCBI Taxonomy" id="1653476"/>
    <lineage>
        <taxon>Bacteria</taxon>
        <taxon>Pseudomonadati</taxon>
        <taxon>Thermodesulfobacteriota</taxon>
        <taxon>Thermodesulfobacteria</taxon>
        <taxon>Thermodesulfobacteriales</taxon>
        <taxon>Thermodesulfobacteriaceae</taxon>
        <taxon>Caldimicrobium</taxon>
    </lineage>
</organism>
<evidence type="ECO:0000313" key="3">
    <source>
        <dbReference type="EMBL" id="PMP62183.1"/>
    </source>
</evidence>
<dbReference type="SUPFAM" id="SSF52317">
    <property type="entry name" value="Class I glutamine amidotransferase-like"/>
    <property type="match status" value="1"/>
</dbReference>
<dbReference type="GO" id="GO:0000162">
    <property type="term" value="P:L-tryptophan biosynthetic process"/>
    <property type="evidence" value="ECO:0007669"/>
    <property type="project" value="TreeGrafter"/>
</dbReference>
<dbReference type="InterPro" id="IPR050472">
    <property type="entry name" value="Anth_synth/Amidotransfase"/>
</dbReference>
<keyword evidence="1" id="KW-0315">Glutamine amidotransferase</keyword>
<dbReference type="InterPro" id="IPR017926">
    <property type="entry name" value="GATASE"/>
</dbReference>
<proteinExistence type="predicted"/>
<dbReference type="EC" id="4.1.3.27" evidence="3"/>